<organism evidence="2 3">
    <name type="scientific">Desulfosarcina widdelii</name>
    <dbReference type="NCBI Taxonomy" id="947919"/>
    <lineage>
        <taxon>Bacteria</taxon>
        <taxon>Pseudomonadati</taxon>
        <taxon>Thermodesulfobacteriota</taxon>
        <taxon>Desulfobacteria</taxon>
        <taxon>Desulfobacterales</taxon>
        <taxon>Desulfosarcinaceae</taxon>
        <taxon>Desulfosarcina</taxon>
    </lineage>
</organism>
<reference evidence="2 3" key="1">
    <citation type="submission" date="2019-11" db="EMBL/GenBank/DDBJ databases">
        <title>Comparative genomics of hydrocarbon-degrading Desulfosarcina strains.</title>
        <authorList>
            <person name="Watanabe M."/>
            <person name="Kojima H."/>
            <person name="Fukui M."/>
        </authorList>
    </citation>
    <scope>NUCLEOTIDE SEQUENCE [LARGE SCALE GENOMIC DNA]</scope>
    <source>
        <strain evidence="2 3">PP31</strain>
    </source>
</reference>
<dbReference type="EMBL" id="AP021875">
    <property type="protein sequence ID" value="BBO73464.1"/>
    <property type="molecule type" value="Genomic_DNA"/>
</dbReference>
<name>A0A5K7YYA5_9BACT</name>
<accession>A0A5K7YYA5</accession>
<dbReference type="OrthoDB" id="5412666at2"/>
<evidence type="ECO:0000313" key="3">
    <source>
        <dbReference type="Proteomes" id="UP000427769"/>
    </source>
</evidence>
<evidence type="ECO:0000313" key="1">
    <source>
        <dbReference type="EMBL" id="BBO73464.1"/>
    </source>
</evidence>
<dbReference type="EMBL" id="AP021875">
    <property type="protein sequence ID" value="BBO74366.1"/>
    <property type="molecule type" value="Genomic_DNA"/>
</dbReference>
<dbReference type="KEGG" id="dwd:DSCW_08810"/>
<evidence type="ECO:0000313" key="2">
    <source>
        <dbReference type="EMBL" id="BBO74366.1"/>
    </source>
</evidence>
<sequence length="341" mass="36361">MSSSQRGKVAVELSRTLTDFSVMADSGDHQRFNLGALWSGRSGYEPDVRPNGIVTGQRVLSPNAANDTVTVAAFTAYSKGVEHSVAAGSQAVTRPSTENFKISSIIMTDVGGLDEVEGTEGTEFSETRGAAGGPPLIPEDAVELGQVRMNSQSSAVIAESEIYQAPNDHAEYADIPGFEEHNVGKGSYAEVAAEKNAHIKFNTPLPAIHTGPAAKRVYIKFYTPSLTVQQNVADFKPAEMGVTKSSTAVYEGSGVSGAIGSMKADSVGDASFTLYVKDGITDGIVREKNQTVTVKWWPDANKLPYMLTQGLLAFDREFPSGNPNKISCTIYCEKPSVEFSS</sequence>
<dbReference type="Proteomes" id="UP000427769">
    <property type="component" value="Chromosome"/>
</dbReference>
<dbReference type="RefSeq" id="WP_155302570.1">
    <property type="nucleotide sequence ID" value="NZ_AP021875.1"/>
</dbReference>
<protein>
    <submittedName>
        <fullName evidence="2">Uncharacterized protein</fullName>
    </submittedName>
</protein>
<dbReference type="KEGG" id="dwd:DSCW_17830"/>
<dbReference type="AlphaFoldDB" id="A0A5K7YYA5"/>
<keyword evidence="3" id="KW-1185">Reference proteome</keyword>
<proteinExistence type="predicted"/>
<gene>
    <name evidence="1" type="ORF">DSCW_08810</name>
    <name evidence="2" type="ORF">DSCW_17830</name>
</gene>